<evidence type="ECO:0000313" key="3">
    <source>
        <dbReference type="Proteomes" id="UP000500857"/>
    </source>
</evidence>
<dbReference type="Gene3D" id="3.30.450.20">
    <property type="entry name" value="PAS domain"/>
    <property type="match status" value="1"/>
</dbReference>
<protein>
    <submittedName>
        <fullName evidence="2">PAS domain S-box protein</fullName>
    </submittedName>
</protein>
<dbReference type="SUPFAM" id="SSF55785">
    <property type="entry name" value="PYP-like sensor domain (PAS domain)"/>
    <property type="match status" value="1"/>
</dbReference>
<sequence>MNVNDKNLWEILWQYDPNALVVVDTEFKIAVVNPAFCKMFAVETSEAIGREAIEILGEIEDFKTVWKTQDVIRGKEREYSDRGLYVKQVIFPIQDRELIACIMVDITEELQRKKEMIRFKTETVAKVNEVVDNQMKVAQEIAGLLGETTAETKVSLLKIIKMIEQENV</sequence>
<feature type="domain" description="PAS" evidence="1">
    <location>
        <begin position="17"/>
        <end position="108"/>
    </location>
</feature>
<dbReference type="EMBL" id="CP051167">
    <property type="protein sequence ID" value="QIZ71348.1"/>
    <property type="molecule type" value="Genomic_DNA"/>
</dbReference>
<dbReference type="InterPro" id="IPR000014">
    <property type="entry name" value="PAS"/>
</dbReference>
<dbReference type="RefSeq" id="WP_168569501.1">
    <property type="nucleotide sequence ID" value="NZ_CP051167.1"/>
</dbReference>
<accession>A0A6H1TXL2</accession>
<reference evidence="2 3" key="1">
    <citation type="submission" date="2020-04" db="EMBL/GenBank/DDBJ databases">
        <authorList>
            <person name="Basu S."/>
            <person name="Maruthanayagam V."/>
            <person name="Chakraborty S."/>
            <person name="Pramanik A."/>
            <person name="Mukherjee J."/>
            <person name="Brink B."/>
        </authorList>
    </citation>
    <scope>NUCLEOTIDE SEQUENCE [LARGE SCALE GENOMIC DNA]</scope>
    <source>
        <strain evidence="2 3">AP17</strain>
    </source>
</reference>
<evidence type="ECO:0000259" key="1">
    <source>
        <dbReference type="Pfam" id="PF13426"/>
    </source>
</evidence>
<gene>
    <name evidence="2" type="ORF">HCG48_12760</name>
</gene>
<proteinExistence type="predicted"/>
<dbReference type="AlphaFoldDB" id="A0A6H1TXL2"/>
<dbReference type="Proteomes" id="UP000500857">
    <property type="component" value="Chromosome"/>
</dbReference>
<dbReference type="Pfam" id="PF13426">
    <property type="entry name" value="PAS_9"/>
    <property type="match status" value="1"/>
</dbReference>
<organism evidence="2 3">
    <name type="scientific">Oxynema aestuarii AP17</name>
    <dbReference type="NCBI Taxonomy" id="2064643"/>
    <lineage>
        <taxon>Bacteria</taxon>
        <taxon>Bacillati</taxon>
        <taxon>Cyanobacteriota</taxon>
        <taxon>Cyanophyceae</taxon>
        <taxon>Oscillatoriophycideae</taxon>
        <taxon>Oscillatoriales</taxon>
        <taxon>Oscillatoriaceae</taxon>
        <taxon>Oxynema</taxon>
        <taxon>Oxynema aestuarii</taxon>
    </lineage>
</organism>
<dbReference type="NCBIfam" id="TIGR00229">
    <property type="entry name" value="sensory_box"/>
    <property type="match status" value="1"/>
</dbReference>
<dbReference type="KEGG" id="oxy:HCG48_12760"/>
<evidence type="ECO:0000313" key="2">
    <source>
        <dbReference type="EMBL" id="QIZ71348.1"/>
    </source>
</evidence>
<dbReference type="CDD" id="cd00130">
    <property type="entry name" value="PAS"/>
    <property type="match status" value="1"/>
</dbReference>
<keyword evidence="3" id="KW-1185">Reference proteome</keyword>
<name>A0A6H1TXL2_9CYAN</name>
<dbReference type="InterPro" id="IPR035965">
    <property type="entry name" value="PAS-like_dom_sf"/>
</dbReference>